<dbReference type="AlphaFoldDB" id="A0A4Y6Q0A0"/>
<dbReference type="PANTHER" id="PTHR42978">
    <property type="entry name" value="QUORUM-QUENCHING LACTONASE YTNP-RELATED-RELATED"/>
    <property type="match status" value="1"/>
</dbReference>
<evidence type="ECO:0000256" key="2">
    <source>
        <dbReference type="ARBA" id="ARBA00022723"/>
    </source>
</evidence>
<sequence>MRNTMSNKNLPLRVTPLVEARFGLDGGAMFGIIPRPLWGKTNPPDENNRIDMACRCLLVEYGDRTVLVDTGIGSKWSDKERGIYKIHDQDDGLRAALDERELSTEAIDDVILTHLHFDHAGGVSEFADDAETVRATFPNATHWVQRRNWSWANSPSARDGGSYRKLDFGFFETSDDAPPLELVDGIAEIMPGIEVLPVHGHTFGMQLVKVETAEHTFVHLADLIPTSSHMRDPYVMGYDLQPLVTVEEKREVLYEAAKNDWVLIFEHDPKMGCARVEHDERGRPKAVPVSL</sequence>
<name>A0A4Y6Q0A0_PERCE</name>
<proteinExistence type="inferred from homology"/>
<dbReference type="SUPFAM" id="SSF56281">
    <property type="entry name" value="Metallo-hydrolase/oxidoreductase"/>
    <property type="match status" value="1"/>
</dbReference>
<dbReference type="Gene3D" id="3.60.15.10">
    <property type="entry name" value="Ribonuclease Z/Hydroxyacylglutathione hydrolase-like"/>
    <property type="match status" value="1"/>
</dbReference>
<keyword evidence="4" id="KW-0862">Zinc</keyword>
<gene>
    <name evidence="6" type="ORF">FIV42_25670</name>
</gene>
<evidence type="ECO:0000313" key="6">
    <source>
        <dbReference type="EMBL" id="QDG54006.1"/>
    </source>
</evidence>
<dbReference type="OrthoDB" id="9773738at2"/>
<evidence type="ECO:0000256" key="3">
    <source>
        <dbReference type="ARBA" id="ARBA00022801"/>
    </source>
</evidence>
<organism evidence="6 7">
    <name type="scientific">Persicimonas caeni</name>
    <dbReference type="NCBI Taxonomy" id="2292766"/>
    <lineage>
        <taxon>Bacteria</taxon>
        <taxon>Deltaproteobacteria</taxon>
        <taxon>Bradymonadales</taxon>
        <taxon>Bradymonadaceae</taxon>
        <taxon>Persicimonas</taxon>
    </lineage>
</organism>
<accession>A0A5B8YEG8</accession>
<dbReference type="SMART" id="SM00849">
    <property type="entry name" value="Lactamase_B"/>
    <property type="match status" value="1"/>
</dbReference>
<dbReference type="InterPro" id="IPR051013">
    <property type="entry name" value="MBL_superfamily_lactonases"/>
</dbReference>
<evidence type="ECO:0000256" key="4">
    <source>
        <dbReference type="ARBA" id="ARBA00022833"/>
    </source>
</evidence>
<keyword evidence="7" id="KW-1185">Reference proteome</keyword>
<dbReference type="GO" id="GO:0016787">
    <property type="term" value="F:hydrolase activity"/>
    <property type="evidence" value="ECO:0007669"/>
    <property type="project" value="UniProtKB-KW"/>
</dbReference>
<feature type="domain" description="Metallo-beta-lactamase" evidence="5">
    <location>
        <begin position="53"/>
        <end position="267"/>
    </location>
</feature>
<dbReference type="GO" id="GO:0046872">
    <property type="term" value="F:metal ion binding"/>
    <property type="evidence" value="ECO:0007669"/>
    <property type="project" value="UniProtKB-KW"/>
</dbReference>
<evidence type="ECO:0000256" key="1">
    <source>
        <dbReference type="ARBA" id="ARBA00007749"/>
    </source>
</evidence>
<dbReference type="PANTHER" id="PTHR42978:SF6">
    <property type="entry name" value="QUORUM-QUENCHING LACTONASE YTNP-RELATED"/>
    <property type="match status" value="1"/>
</dbReference>
<dbReference type="Proteomes" id="UP000315995">
    <property type="component" value="Chromosome"/>
</dbReference>
<dbReference type="InterPro" id="IPR001279">
    <property type="entry name" value="Metallo-B-lactamas"/>
</dbReference>
<dbReference type="Pfam" id="PF00753">
    <property type="entry name" value="Lactamase_B"/>
    <property type="match status" value="1"/>
</dbReference>
<comment type="similarity">
    <text evidence="1">Belongs to the metallo-beta-lactamase superfamily.</text>
</comment>
<accession>A0A4Y6Q0A0</accession>
<dbReference type="EMBL" id="CP041186">
    <property type="protein sequence ID" value="QDG54006.1"/>
    <property type="molecule type" value="Genomic_DNA"/>
</dbReference>
<evidence type="ECO:0000313" key="7">
    <source>
        <dbReference type="Proteomes" id="UP000315995"/>
    </source>
</evidence>
<keyword evidence="2" id="KW-0479">Metal-binding</keyword>
<protein>
    <submittedName>
        <fullName evidence="6">MBL fold metallo-hydrolase</fullName>
    </submittedName>
</protein>
<dbReference type="InterPro" id="IPR036866">
    <property type="entry name" value="RibonucZ/Hydroxyglut_hydro"/>
</dbReference>
<dbReference type="CDD" id="cd16281">
    <property type="entry name" value="metallo-hydrolase-like_MBL-fold"/>
    <property type="match status" value="1"/>
</dbReference>
<evidence type="ECO:0000259" key="5">
    <source>
        <dbReference type="SMART" id="SM00849"/>
    </source>
</evidence>
<keyword evidence="3 6" id="KW-0378">Hydrolase</keyword>
<reference evidence="6 7" key="1">
    <citation type="submission" date="2019-06" db="EMBL/GenBank/DDBJ databases">
        <title>Persicimonas caeni gen. nov., sp. nov., a predatory bacterium isolated from solar saltern.</title>
        <authorList>
            <person name="Wang S."/>
        </authorList>
    </citation>
    <scope>NUCLEOTIDE SEQUENCE [LARGE SCALE GENOMIC DNA]</scope>
    <source>
        <strain evidence="6 7">YN101</strain>
    </source>
</reference>